<gene>
    <name evidence="9" type="ORF">SAMN05216257_103427</name>
</gene>
<dbReference type="STRING" id="990712.SAMN05216257_103427"/>
<dbReference type="Gene3D" id="3.30.70.20">
    <property type="match status" value="1"/>
</dbReference>
<dbReference type="OrthoDB" id="9800445at2"/>
<dbReference type="AlphaFoldDB" id="A0A1G9DBT0"/>
<dbReference type="RefSeq" id="WP_092500178.1">
    <property type="nucleotide sequence ID" value="NZ_FNFV01000003.1"/>
</dbReference>
<feature type="transmembrane region" description="Helical" evidence="6">
    <location>
        <begin position="213"/>
        <end position="234"/>
    </location>
</feature>
<feature type="transmembrane region" description="Helical" evidence="6">
    <location>
        <begin position="37"/>
        <end position="56"/>
    </location>
</feature>
<accession>A0A1G9DBT0</accession>
<evidence type="ECO:0000259" key="7">
    <source>
        <dbReference type="PROSITE" id="PS51002"/>
    </source>
</evidence>
<dbReference type="PROSITE" id="PS00198">
    <property type="entry name" value="4FE4S_FER_1"/>
    <property type="match status" value="2"/>
</dbReference>
<dbReference type="GO" id="GO:0016491">
    <property type="term" value="F:oxidoreductase activity"/>
    <property type="evidence" value="ECO:0007669"/>
    <property type="project" value="UniProtKB-KW"/>
</dbReference>
<keyword evidence="3" id="KW-0560">Oxidoreductase</keyword>
<dbReference type="GO" id="GO:0009055">
    <property type="term" value="F:electron transfer activity"/>
    <property type="evidence" value="ECO:0007669"/>
    <property type="project" value="InterPro"/>
</dbReference>
<dbReference type="InterPro" id="IPR016174">
    <property type="entry name" value="Di-haem_cyt_TM"/>
</dbReference>
<dbReference type="Pfam" id="PF12838">
    <property type="entry name" value="Fer4_7"/>
    <property type="match status" value="1"/>
</dbReference>
<evidence type="ECO:0000313" key="9">
    <source>
        <dbReference type="EMBL" id="SDK61305.1"/>
    </source>
</evidence>
<dbReference type="InterPro" id="IPR017900">
    <property type="entry name" value="4Fe4S_Fe_S_CS"/>
</dbReference>
<keyword evidence="2" id="KW-0479">Metal-binding</keyword>
<dbReference type="InterPro" id="IPR027387">
    <property type="entry name" value="Cytb/b6-like_sf"/>
</dbReference>
<evidence type="ECO:0000256" key="4">
    <source>
        <dbReference type="ARBA" id="ARBA00023004"/>
    </source>
</evidence>
<feature type="transmembrane region" description="Helical" evidence="6">
    <location>
        <begin position="178"/>
        <end position="201"/>
    </location>
</feature>
<protein>
    <submittedName>
        <fullName evidence="9">Cytochrome b subunit of the bc complex</fullName>
    </submittedName>
</protein>
<dbReference type="Pfam" id="PF00033">
    <property type="entry name" value="Cytochrome_B"/>
    <property type="match status" value="1"/>
</dbReference>
<keyword evidence="6" id="KW-0472">Membrane</keyword>
<name>A0A1G9DBT0_9RHOB</name>
<keyword evidence="6" id="KW-0812">Transmembrane</keyword>
<dbReference type="PROSITE" id="PS51002">
    <property type="entry name" value="CYTB_NTER"/>
    <property type="match status" value="1"/>
</dbReference>
<keyword evidence="5" id="KW-0411">Iron-sulfur</keyword>
<dbReference type="PANTHER" id="PTHR19271">
    <property type="entry name" value="CYTOCHROME B"/>
    <property type="match status" value="1"/>
</dbReference>
<dbReference type="GO" id="GO:0016020">
    <property type="term" value="C:membrane"/>
    <property type="evidence" value="ECO:0007669"/>
    <property type="project" value="InterPro"/>
</dbReference>
<evidence type="ECO:0000256" key="6">
    <source>
        <dbReference type="SAM" id="Phobius"/>
    </source>
</evidence>
<comment type="subunit">
    <text evidence="1">The main subunits of complex b-c1 are: cytochrome b, cytochrome c1 and the Rieske protein.</text>
</comment>
<keyword evidence="6" id="KW-1133">Transmembrane helix</keyword>
<feature type="domain" description="4Fe-4S ferredoxin-type" evidence="8">
    <location>
        <begin position="330"/>
        <end position="359"/>
    </location>
</feature>
<reference evidence="10" key="1">
    <citation type="submission" date="2016-10" db="EMBL/GenBank/DDBJ databases">
        <authorList>
            <person name="Varghese N."/>
            <person name="Submissions S."/>
        </authorList>
    </citation>
    <scope>NUCLEOTIDE SEQUENCE [LARGE SCALE GENOMIC DNA]</scope>
    <source>
        <strain evidence="10">CGMCC 1.10789</strain>
    </source>
</reference>
<dbReference type="EMBL" id="FNFV01000003">
    <property type="protein sequence ID" value="SDK61305.1"/>
    <property type="molecule type" value="Genomic_DNA"/>
</dbReference>
<evidence type="ECO:0000256" key="2">
    <source>
        <dbReference type="ARBA" id="ARBA00022723"/>
    </source>
</evidence>
<evidence type="ECO:0000256" key="5">
    <source>
        <dbReference type="ARBA" id="ARBA00023014"/>
    </source>
</evidence>
<dbReference type="GO" id="GO:0046872">
    <property type="term" value="F:metal ion binding"/>
    <property type="evidence" value="ECO:0007669"/>
    <property type="project" value="UniProtKB-KW"/>
</dbReference>
<proteinExistence type="predicted"/>
<dbReference type="SUPFAM" id="SSF81342">
    <property type="entry name" value="Transmembrane di-heme cytochromes"/>
    <property type="match status" value="1"/>
</dbReference>
<feature type="transmembrane region" description="Helical" evidence="6">
    <location>
        <begin position="263"/>
        <end position="285"/>
    </location>
</feature>
<dbReference type="Pfam" id="PF02662">
    <property type="entry name" value="FlpD"/>
    <property type="match status" value="1"/>
</dbReference>
<dbReference type="InterPro" id="IPR017896">
    <property type="entry name" value="4Fe4S_Fe-S-bd"/>
</dbReference>
<evidence type="ECO:0000256" key="1">
    <source>
        <dbReference type="ARBA" id="ARBA00011649"/>
    </source>
</evidence>
<dbReference type="Proteomes" id="UP000199328">
    <property type="component" value="Unassembled WGS sequence"/>
</dbReference>
<dbReference type="InterPro" id="IPR005797">
    <property type="entry name" value="Cyt_b/b6_N"/>
</dbReference>
<feature type="domain" description="4Fe-4S ferredoxin-type" evidence="8">
    <location>
        <begin position="293"/>
        <end position="322"/>
    </location>
</feature>
<evidence type="ECO:0000256" key="3">
    <source>
        <dbReference type="ARBA" id="ARBA00023002"/>
    </source>
</evidence>
<dbReference type="SUPFAM" id="SSF54862">
    <property type="entry name" value="4Fe-4S ferredoxins"/>
    <property type="match status" value="1"/>
</dbReference>
<dbReference type="PROSITE" id="PS51379">
    <property type="entry name" value="4FE4S_FER_2"/>
    <property type="match status" value="2"/>
</dbReference>
<keyword evidence="4" id="KW-0408">Iron</keyword>
<dbReference type="GO" id="GO:0022904">
    <property type="term" value="P:respiratory electron transport chain"/>
    <property type="evidence" value="ECO:0007669"/>
    <property type="project" value="InterPro"/>
</dbReference>
<dbReference type="GO" id="GO:0051536">
    <property type="term" value="F:iron-sulfur cluster binding"/>
    <property type="evidence" value="ECO:0007669"/>
    <property type="project" value="UniProtKB-KW"/>
</dbReference>
<evidence type="ECO:0000313" key="10">
    <source>
        <dbReference type="Proteomes" id="UP000199328"/>
    </source>
</evidence>
<dbReference type="InterPro" id="IPR003813">
    <property type="entry name" value="MvhD/FlpD"/>
</dbReference>
<evidence type="ECO:0000259" key="8">
    <source>
        <dbReference type="PROSITE" id="PS51379"/>
    </source>
</evidence>
<feature type="transmembrane region" description="Helical" evidence="6">
    <location>
        <begin position="114"/>
        <end position="139"/>
    </location>
</feature>
<feature type="domain" description="Cytochrome b/b6 N-terminal region profile" evidence="7">
    <location>
        <begin position="1"/>
        <end position="213"/>
    </location>
</feature>
<dbReference type="PANTHER" id="PTHR19271:SF16">
    <property type="entry name" value="CYTOCHROME B"/>
    <property type="match status" value="1"/>
</dbReference>
<keyword evidence="10" id="KW-1185">Reference proteome</keyword>
<sequence>MSKGRPGPLARGFDRIERGLDRAFGPEWNPLAQLGPLGWFLFWIVTVTGAYLFAFFDTGLTETYASIEWMSRAGWWHAGLARSLHRYASDLMVVVMFTHLLREWALGRFRGARWFSWFTGVPIIWFVYMSGITGFWLVWDRLAQYVAITTAEFLDTLGIFGEPIARNFLSPAHLSDRFFTLMVFLHIAIPLILLLLMWIHIQRISAARTRPPRGLAAITLGALVVAALIAPAPLNGPADLSTVPQAVGLDWFFLSAYPVLERAAAPLVWIGAVVGTVAVAALPWAPPRPPREKPAEVFLDHCNGCERCVADCPYNAIRMVPRSDGAPFAFEAQVLPDRCVACGICMGACPSSSPFRRSGGLVTGIDLPDLSLAELRAQVIAAAEALPAKAGAPRVLTLSCAHGAGHEEAPGRVVMPCVAMAPPSMFDFILSRGLADGVVIAGCAARECHNRFGRAWTEARVARARDPMLRERVPRERLLTVWAGPTEAARLARETSDFGARLAGLGPLQRVRPLSEEERAEALALGRQTIRRAAE</sequence>
<dbReference type="Gene3D" id="1.20.810.10">
    <property type="entry name" value="Cytochrome Bc1 Complex, Chain C"/>
    <property type="match status" value="1"/>
</dbReference>
<organism evidence="9 10">
    <name type="scientific">Meinhardsimonia xiamenensis</name>
    <dbReference type="NCBI Taxonomy" id="990712"/>
    <lineage>
        <taxon>Bacteria</taxon>
        <taxon>Pseudomonadati</taxon>
        <taxon>Pseudomonadota</taxon>
        <taxon>Alphaproteobacteria</taxon>
        <taxon>Rhodobacterales</taxon>
        <taxon>Paracoccaceae</taxon>
        <taxon>Meinhardsimonia</taxon>
    </lineage>
</organism>